<protein>
    <submittedName>
        <fullName evidence="1">Uncharacterized protein</fullName>
    </submittedName>
</protein>
<evidence type="ECO:0000313" key="1">
    <source>
        <dbReference type="EMBL" id="RHH40406.1"/>
    </source>
</evidence>
<sequence length="101" mass="11633">MKKILLLMMAILLVSLSSCDESVSNGRRIYKAYFKHILKDPDSFTVYDEKYTKDGEYTVNWELDYGAKNSYGGMVREQVSFTTIGNSIFIDGTSYDVRDFK</sequence>
<proteinExistence type="predicted"/>
<dbReference type="Proteomes" id="UP000283329">
    <property type="component" value="Unassembled WGS sequence"/>
</dbReference>
<dbReference type="EMBL" id="QRJR01000034">
    <property type="protein sequence ID" value="RHH40406.1"/>
    <property type="molecule type" value="Genomic_DNA"/>
</dbReference>
<dbReference type="RefSeq" id="WP_055167860.1">
    <property type="nucleotide sequence ID" value="NZ_CAKJZI010000002.1"/>
</dbReference>
<dbReference type="AlphaFoldDB" id="A0A414WSC0"/>
<accession>A0A414WSC0</accession>
<reference evidence="1 2" key="1">
    <citation type="submission" date="2018-08" db="EMBL/GenBank/DDBJ databases">
        <title>A genome reference for cultivated species of the human gut microbiota.</title>
        <authorList>
            <person name="Zou Y."/>
            <person name="Xue W."/>
            <person name="Luo G."/>
        </authorList>
    </citation>
    <scope>NUCLEOTIDE SEQUENCE [LARGE SCALE GENOMIC DNA]</scope>
    <source>
        <strain evidence="1 2">AM17-48</strain>
    </source>
</reference>
<evidence type="ECO:0000313" key="2">
    <source>
        <dbReference type="Proteomes" id="UP000283329"/>
    </source>
</evidence>
<name>A0A414WSC0_BACOV</name>
<dbReference type="PROSITE" id="PS51257">
    <property type="entry name" value="PROKAR_LIPOPROTEIN"/>
    <property type="match status" value="1"/>
</dbReference>
<comment type="caution">
    <text evidence="1">The sequence shown here is derived from an EMBL/GenBank/DDBJ whole genome shotgun (WGS) entry which is preliminary data.</text>
</comment>
<organism evidence="1 2">
    <name type="scientific">Bacteroides ovatus</name>
    <dbReference type="NCBI Taxonomy" id="28116"/>
    <lineage>
        <taxon>Bacteria</taxon>
        <taxon>Pseudomonadati</taxon>
        <taxon>Bacteroidota</taxon>
        <taxon>Bacteroidia</taxon>
        <taxon>Bacteroidales</taxon>
        <taxon>Bacteroidaceae</taxon>
        <taxon>Bacteroides</taxon>
    </lineage>
</organism>
<gene>
    <name evidence="1" type="ORF">DW206_22890</name>
</gene>